<gene>
    <name evidence="5" type="ORF">B2K_11300</name>
</gene>
<evidence type="ECO:0000313" key="6">
    <source>
        <dbReference type="Proteomes" id="UP000007392"/>
    </source>
</evidence>
<dbReference type="InterPro" id="IPR037171">
    <property type="entry name" value="NagB/RpiA_transferase-like"/>
</dbReference>
<dbReference type="InterPro" id="IPR001034">
    <property type="entry name" value="DeoR_HTH"/>
</dbReference>
<accession>I0BG03</accession>
<evidence type="ECO:0000256" key="1">
    <source>
        <dbReference type="ARBA" id="ARBA00023015"/>
    </source>
</evidence>
<dbReference type="InterPro" id="IPR050313">
    <property type="entry name" value="Carb_Metab_HTH_regulators"/>
</dbReference>
<dbReference type="PANTHER" id="PTHR30363">
    <property type="entry name" value="HTH-TYPE TRANSCRIPTIONAL REGULATOR SRLR-RELATED"/>
    <property type="match status" value="1"/>
</dbReference>
<protein>
    <submittedName>
        <fullName evidence="5">DeoR family transcriptional regulator</fullName>
    </submittedName>
</protein>
<dbReference type="SMART" id="SM01134">
    <property type="entry name" value="DeoRC"/>
    <property type="match status" value="1"/>
</dbReference>
<dbReference type="GO" id="GO:0003677">
    <property type="term" value="F:DNA binding"/>
    <property type="evidence" value="ECO:0007669"/>
    <property type="project" value="UniProtKB-KW"/>
</dbReference>
<dbReference type="Gene3D" id="1.10.10.10">
    <property type="entry name" value="Winged helix-like DNA-binding domain superfamily/Winged helix DNA-binding domain"/>
    <property type="match status" value="1"/>
</dbReference>
<evidence type="ECO:0000256" key="2">
    <source>
        <dbReference type="ARBA" id="ARBA00023125"/>
    </source>
</evidence>
<dbReference type="RefSeq" id="WP_014650340.1">
    <property type="nucleotide sequence ID" value="NC_017672.3"/>
</dbReference>
<dbReference type="InterPro" id="IPR018356">
    <property type="entry name" value="Tscrpt_reg_HTH_DeoR_CS"/>
</dbReference>
<dbReference type="SUPFAM" id="SSF46785">
    <property type="entry name" value="Winged helix' DNA-binding domain"/>
    <property type="match status" value="1"/>
</dbReference>
<evidence type="ECO:0000259" key="4">
    <source>
        <dbReference type="PROSITE" id="PS51000"/>
    </source>
</evidence>
<keyword evidence="2" id="KW-0238">DNA-binding</keyword>
<dbReference type="GO" id="GO:0003700">
    <property type="term" value="F:DNA-binding transcription factor activity"/>
    <property type="evidence" value="ECO:0007669"/>
    <property type="project" value="InterPro"/>
</dbReference>
<dbReference type="PRINTS" id="PR00037">
    <property type="entry name" value="HTHLACR"/>
</dbReference>
<dbReference type="PROSITE" id="PS51000">
    <property type="entry name" value="HTH_DEOR_2"/>
    <property type="match status" value="1"/>
</dbReference>
<dbReference type="HOGENOM" id="CLU_060699_1_4_9"/>
<dbReference type="InterPro" id="IPR036388">
    <property type="entry name" value="WH-like_DNA-bd_sf"/>
</dbReference>
<evidence type="ECO:0000313" key="5">
    <source>
        <dbReference type="EMBL" id="AFH61300.1"/>
    </source>
</evidence>
<dbReference type="EMBL" id="CP003422">
    <property type="protein sequence ID" value="AFH61300.1"/>
    <property type="molecule type" value="Genomic_DNA"/>
</dbReference>
<sequence>MRDIRLNHIEEYIHSRKNVTLDELCLRFDVSKNTIRRDINQISEKGTIQKVYGGVVSNPELVSFKNRTIKNQSEKHEIGRLAASCIEENDLIFIDSGTTTRYMVHYLDPDKPLTILTNSLDVINGVSSMPNVDLFVVGNFYKRNTESFIGLDDPRSLDKYNVNKAFMSVTGVSDTHGLTNSDPLEYEIKKIISEKAKNLILLADASKFGKSTLLTYAPLSRVDTIITSQALPKEYQEFCAAHDIEIRHAHPPDEEQNRKLTAPGAGC</sequence>
<dbReference type="Pfam" id="PF08220">
    <property type="entry name" value="HTH_DeoR"/>
    <property type="match status" value="1"/>
</dbReference>
<proteinExistence type="predicted"/>
<dbReference type="Proteomes" id="UP000007392">
    <property type="component" value="Chromosome"/>
</dbReference>
<dbReference type="Pfam" id="PF00455">
    <property type="entry name" value="DeoRC"/>
    <property type="match status" value="1"/>
</dbReference>
<dbReference type="PANTHER" id="PTHR30363:SF60">
    <property type="entry name" value="HTH-TYPE TRANSCRIPTIONAL REGULATOR IOLR"/>
    <property type="match status" value="1"/>
</dbReference>
<keyword evidence="1" id="KW-0805">Transcription regulation</keyword>
<feature type="domain" description="HTH deoR-type" evidence="4">
    <location>
        <begin position="2"/>
        <end position="57"/>
    </location>
</feature>
<dbReference type="SMART" id="SM00420">
    <property type="entry name" value="HTH_DEOR"/>
    <property type="match status" value="1"/>
</dbReference>
<dbReference type="KEGG" id="pmw:B2K_11300"/>
<evidence type="ECO:0000256" key="3">
    <source>
        <dbReference type="ARBA" id="ARBA00023163"/>
    </source>
</evidence>
<keyword evidence="3" id="KW-0804">Transcription</keyword>
<dbReference type="Gene3D" id="3.40.50.1360">
    <property type="match status" value="1"/>
</dbReference>
<dbReference type="PATRIC" id="fig|997761.3.peg.2195"/>
<dbReference type="OrthoDB" id="9797223at2"/>
<dbReference type="AlphaFoldDB" id="I0BG03"/>
<dbReference type="SUPFAM" id="SSF100950">
    <property type="entry name" value="NagB/RpiA/CoA transferase-like"/>
    <property type="match status" value="1"/>
</dbReference>
<dbReference type="InterPro" id="IPR036390">
    <property type="entry name" value="WH_DNA-bd_sf"/>
</dbReference>
<dbReference type="InterPro" id="IPR014036">
    <property type="entry name" value="DeoR-like_C"/>
</dbReference>
<dbReference type="PROSITE" id="PS00894">
    <property type="entry name" value="HTH_DEOR_1"/>
    <property type="match status" value="1"/>
</dbReference>
<name>I0BG03_9BACL</name>
<reference evidence="5 6" key="1">
    <citation type="submission" date="2013-06" db="EMBL/GenBank/DDBJ databases">
        <title>Complete genome sequence of Paenibacillus mucilaginosus K02.</title>
        <authorList>
            <person name="Xiao B."/>
            <person name="Sun L."/>
            <person name="Xiao L."/>
            <person name="Lian B."/>
        </authorList>
    </citation>
    <scope>NUCLEOTIDE SEQUENCE [LARGE SCALE GENOMIC DNA]</scope>
    <source>
        <strain evidence="5 6">K02</strain>
    </source>
</reference>
<organism evidence="5 6">
    <name type="scientific">Paenibacillus mucilaginosus K02</name>
    <dbReference type="NCBI Taxonomy" id="997761"/>
    <lineage>
        <taxon>Bacteria</taxon>
        <taxon>Bacillati</taxon>
        <taxon>Bacillota</taxon>
        <taxon>Bacilli</taxon>
        <taxon>Bacillales</taxon>
        <taxon>Paenibacillaceae</taxon>
        <taxon>Paenibacillus</taxon>
    </lineage>
</organism>